<gene>
    <name evidence="3" type="ORF">DM868_01495</name>
</gene>
<evidence type="ECO:0000256" key="1">
    <source>
        <dbReference type="SAM" id="MobiDB-lite"/>
    </source>
</evidence>
<dbReference type="EMBL" id="QKNX01000001">
    <property type="protein sequence ID" value="TKR27793.1"/>
    <property type="molecule type" value="Genomic_DNA"/>
</dbReference>
<proteinExistence type="predicted"/>
<comment type="caution">
    <text evidence="3">The sequence shown here is derived from an EMBL/GenBank/DDBJ whole genome shotgun (WGS) entry which is preliminary data.</text>
</comment>
<evidence type="ECO:0000313" key="4">
    <source>
        <dbReference type="Proteomes" id="UP000308037"/>
    </source>
</evidence>
<evidence type="ECO:0000259" key="2">
    <source>
        <dbReference type="Pfam" id="PF03551"/>
    </source>
</evidence>
<keyword evidence="4" id="KW-1185">Reference proteome</keyword>
<evidence type="ECO:0000313" key="3">
    <source>
        <dbReference type="EMBL" id="TKR27793.1"/>
    </source>
</evidence>
<dbReference type="InterPro" id="IPR036388">
    <property type="entry name" value="WH-like_DNA-bd_sf"/>
</dbReference>
<sequence length="166" mass="18044">MTKMTSPTQIGSEDSPHSITVSQLRAELNGTGQTDEPGTAASEIVSEVESSLFGSESFSFDETHVKSSLDELLLSLVALRTADTHGKQLLDDLAQEFDTILSPGTVYPRLHDLCDADVLEQRELVKTKEYTLHDAETARSNVAAAARQHLALGMVLRAALERGDFE</sequence>
<dbReference type="OrthoDB" id="56053at2157"/>
<name>A0A4V5ZP62_9EURY</name>
<feature type="region of interest" description="Disordered" evidence="1">
    <location>
        <begin position="1"/>
        <end position="20"/>
    </location>
</feature>
<dbReference type="RefSeq" id="WP_137275093.1">
    <property type="nucleotide sequence ID" value="NZ_QKNX01000001.1"/>
</dbReference>
<dbReference type="SUPFAM" id="SSF46785">
    <property type="entry name" value="Winged helix' DNA-binding domain"/>
    <property type="match status" value="1"/>
</dbReference>
<accession>A0A4V5ZP62</accession>
<reference evidence="3 4" key="1">
    <citation type="submission" date="2019-04" db="EMBL/GenBank/DDBJ databases">
        <title>Natronomonas sp. F20-122 a newhaloarchaeon isolated from a saline saltern of Isla Bacuta, Huelva, Spain.</title>
        <authorList>
            <person name="Duran-Viseras A."/>
            <person name="Sanchez-Porro C."/>
            <person name="Ventosa A."/>
        </authorList>
    </citation>
    <scope>NUCLEOTIDE SEQUENCE [LARGE SCALE GENOMIC DNA]</scope>
    <source>
        <strain evidence="3 4">F20-122</strain>
    </source>
</reference>
<feature type="domain" description="Transcription regulator PadR N-terminal" evidence="2">
    <location>
        <begin position="76"/>
        <end position="134"/>
    </location>
</feature>
<dbReference type="InterPro" id="IPR036390">
    <property type="entry name" value="WH_DNA-bd_sf"/>
</dbReference>
<organism evidence="3 4">
    <name type="scientific">Natronomonas salsuginis</name>
    <dbReference type="NCBI Taxonomy" id="2217661"/>
    <lineage>
        <taxon>Archaea</taxon>
        <taxon>Methanobacteriati</taxon>
        <taxon>Methanobacteriota</taxon>
        <taxon>Stenosarchaea group</taxon>
        <taxon>Halobacteria</taxon>
        <taxon>Halobacteriales</taxon>
        <taxon>Natronomonadaceae</taxon>
        <taxon>Natronomonas</taxon>
    </lineage>
</organism>
<dbReference type="Gene3D" id="1.10.10.10">
    <property type="entry name" value="Winged helix-like DNA-binding domain superfamily/Winged helix DNA-binding domain"/>
    <property type="match status" value="1"/>
</dbReference>
<dbReference type="InterPro" id="IPR005149">
    <property type="entry name" value="Tscrpt_reg_PadR_N"/>
</dbReference>
<dbReference type="AlphaFoldDB" id="A0A4V5ZP62"/>
<dbReference type="Proteomes" id="UP000308037">
    <property type="component" value="Unassembled WGS sequence"/>
</dbReference>
<dbReference type="Pfam" id="PF03551">
    <property type="entry name" value="PadR"/>
    <property type="match status" value="1"/>
</dbReference>
<protein>
    <submittedName>
        <fullName evidence="3">PadR family transcriptional regulator</fullName>
    </submittedName>
</protein>